<sequence>RSTIQNSDALKAGKAGDLEGFMKGMDKLLDQQNISEEAFERMLDSPAAKWNKVLNTFKFNLQSTGIEALSAFEPLFDAINTGFDSGQFTQVFGSIQSGLSILANVATAVFQFLLNNFEVVKNALLVIAVVSAAVATNFMIGWIVANWPLVLVVAGLIGIITVLNNLGFSTSEVIGFIIGLFYSLAATVNNVIAVIWNTILSFVEFFANVFVDPIYAVQSLFYNMFHTVADYFTNLINTILDGLNWVINKINEIAGTSINLIAEVEKAQGPTKPTTDKSVLDLSKYRMEQMNALDSFKAGNAKADNLVKSINGFTAGVAPVPAGGYSVPSMPSMPKTPDIGKVDKVGEVGKINDEVDISSEDLKALRELAEIKSIQNFVSLTPTVQVTTGDIMQTMDVDTMIDQITDALEKEIASSAKGVYE</sequence>
<gene>
    <name evidence="2" type="ORF">ACFSVM_25715</name>
</gene>
<keyword evidence="1" id="KW-0472">Membrane</keyword>
<keyword evidence="1" id="KW-1133">Transmembrane helix</keyword>
<reference evidence="3" key="1">
    <citation type="journal article" date="2019" name="Int. J. Syst. Evol. Microbiol.">
        <title>The Global Catalogue of Microorganisms (GCM) 10K type strain sequencing project: providing services to taxonomists for standard genome sequencing and annotation.</title>
        <authorList>
            <consortium name="The Broad Institute Genomics Platform"/>
            <consortium name="The Broad Institute Genome Sequencing Center for Infectious Disease"/>
            <person name="Wu L."/>
            <person name="Ma J."/>
        </authorList>
    </citation>
    <scope>NUCLEOTIDE SEQUENCE [LARGE SCALE GENOMIC DNA]</scope>
    <source>
        <strain evidence="3">KCTC 33849</strain>
    </source>
</reference>
<protein>
    <submittedName>
        <fullName evidence="2">Uncharacterized protein</fullName>
    </submittedName>
</protein>
<proteinExistence type="predicted"/>
<evidence type="ECO:0000313" key="3">
    <source>
        <dbReference type="Proteomes" id="UP001597540"/>
    </source>
</evidence>
<dbReference type="EMBL" id="JBHUMJ010000022">
    <property type="protein sequence ID" value="MFD2703832.1"/>
    <property type="molecule type" value="Genomic_DNA"/>
</dbReference>
<feature type="transmembrane region" description="Helical" evidence="1">
    <location>
        <begin position="149"/>
        <end position="166"/>
    </location>
</feature>
<feature type="transmembrane region" description="Helical" evidence="1">
    <location>
        <begin position="123"/>
        <end position="143"/>
    </location>
</feature>
<accession>A0ABW5SXM6</accession>
<comment type="caution">
    <text evidence="2">The sequence shown here is derived from an EMBL/GenBank/DDBJ whole genome shotgun (WGS) entry which is preliminary data.</text>
</comment>
<evidence type="ECO:0000313" key="2">
    <source>
        <dbReference type="EMBL" id="MFD2703832.1"/>
    </source>
</evidence>
<dbReference type="Proteomes" id="UP001597540">
    <property type="component" value="Unassembled WGS sequence"/>
</dbReference>
<name>A0ABW5SXM6_9BACL</name>
<keyword evidence="1" id="KW-0812">Transmembrane</keyword>
<feature type="non-terminal residue" evidence="2">
    <location>
        <position position="1"/>
    </location>
</feature>
<evidence type="ECO:0000256" key="1">
    <source>
        <dbReference type="SAM" id="Phobius"/>
    </source>
</evidence>
<keyword evidence="3" id="KW-1185">Reference proteome</keyword>
<organism evidence="2 3">
    <name type="scientific">Paenibacillus shunpengii</name>
    <dbReference type="NCBI Taxonomy" id="2054424"/>
    <lineage>
        <taxon>Bacteria</taxon>
        <taxon>Bacillati</taxon>
        <taxon>Bacillota</taxon>
        <taxon>Bacilli</taxon>
        <taxon>Bacillales</taxon>
        <taxon>Paenibacillaceae</taxon>
        <taxon>Paenibacillus</taxon>
    </lineage>
</organism>
<feature type="transmembrane region" description="Helical" evidence="1">
    <location>
        <begin position="173"/>
        <end position="196"/>
    </location>
</feature>